<dbReference type="EMBL" id="BLKW01000004">
    <property type="protein sequence ID" value="GFG75879.1"/>
    <property type="molecule type" value="Genomic_DNA"/>
</dbReference>
<keyword evidence="2" id="KW-1185">Reference proteome</keyword>
<name>A0A7I9Y1E6_9MYCO</name>
<reference evidence="1 2" key="1">
    <citation type="journal article" date="2019" name="Emerg. Microbes Infect.">
        <title>Comprehensive subspecies identification of 175 nontuberculous mycobacteria species based on 7547 genomic profiles.</title>
        <authorList>
            <person name="Matsumoto Y."/>
            <person name="Kinjo T."/>
            <person name="Motooka D."/>
            <person name="Nabeya D."/>
            <person name="Jung N."/>
            <person name="Uechi K."/>
            <person name="Horii T."/>
            <person name="Iida T."/>
            <person name="Fujita J."/>
            <person name="Nakamura S."/>
        </authorList>
    </citation>
    <scope>NUCLEOTIDE SEQUENCE [LARGE SCALE GENOMIC DNA]</scope>
    <source>
        <strain evidence="1 2">JCM 17322</strain>
    </source>
</reference>
<sequence length="99" mass="11243">MNEPVSVAQVPRTRYAKCGDPDLRLDIAYRVFGDGPGDLLVLPGPSIPIDTIDAEPSMYRFHRRLATFSRVIRFRGMGLSSRIPGFRHAGHRRAQRRPR</sequence>
<accession>A0A7I9Y1E6</accession>
<dbReference type="AlphaFoldDB" id="A0A7I9Y1E6"/>
<dbReference type="Proteomes" id="UP000465361">
    <property type="component" value="Unassembled WGS sequence"/>
</dbReference>
<evidence type="ECO:0000313" key="1">
    <source>
        <dbReference type="EMBL" id="GFG75879.1"/>
    </source>
</evidence>
<proteinExistence type="predicted"/>
<comment type="caution">
    <text evidence="1">The sequence shown here is derived from an EMBL/GenBank/DDBJ whole genome shotgun (WGS) entry which is preliminary data.</text>
</comment>
<evidence type="ECO:0000313" key="2">
    <source>
        <dbReference type="Proteomes" id="UP000465361"/>
    </source>
</evidence>
<gene>
    <name evidence="1" type="ORF">MBOT_32440</name>
</gene>
<evidence type="ECO:0008006" key="3">
    <source>
        <dbReference type="Google" id="ProtNLM"/>
    </source>
</evidence>
<protein>
    <recommendedName>
        <fullName evidence="3">Alpha/beta hydrolase</fullName>
    </recommendedName>
</protein>
<organism evidence="1 2">
    <name type="scientific">Mycobacterium botniense</name>
    <dbReference type="NCBI Taxonomy" id="84962"/>
    <lineage>
        <taxon>Bacteria</taxon>
        <taxon>Bacillati</taxon>
        <taxon>Actinomycetota</taxon>
        <taxon>Actinomycetes</taxon>
        <taxon>Mycobacteriales</taxon>
        <taxon>Mycobacteriaceae</taxon>
        <taxon>Mycobacterium</taxon>
    </lineage>
</organism>